<feature type="chain" id="PRO_5044312337" evidence="2">
    <location>
        <begin position="37"/>
        <end position="83"/>
    </location>
</feature>
<feature type="compositionally biased region" description="Basic residues" evidence="1">
    <location>
        <begin position="65"/>
        <end position="83"/>
    </location>
</feature>
<organism evidence="3">
    <name type="scientific">Streptomyces sp. R39</name>
    <dbReference type="NCBI Taxonomy" id="3238631"/>
    <lineage>
        <taxon>Bacteria</taxon>
        <taxon>Bacillati</taxon>
        <taxon>Actinomycetota</taxon>
        <taxon>Actinomycetes</taxon>
        <taxon>Kitasatosporales</taxon>
        <taxon>Streptomycetaceae</taxon>
        <taxon>Streptomyces</taxon>
    </lineage>
</organism>
<name>A0AB39QY44_9ACTN</name>
<evidence type="ECO:0000313" key="3">
    <source>
        <dbReference type="EMBL" id="XDQ48567.1"/>
    </source>
</evidence>
<dbReference type="RefSeq" id="WP_369227335.1">
    <property type="nucleotide sequence ID" value="NZ_CP163441.1"/>
</dbReference>
<protein>
    <submittedName>
        <fullName evidence="3">Uncharacterized protein</fullName>
    </submittedName>
</protein>
<accession>A0AB39QY44</accession>
<gene>
    <name evidence="3" type="ORF">AB5J52_43430</name>
</gene>
<sequence>MPPTPVPTLDAPRTGPLSVLRVLVGLPLLAAPAASARPVAVPAATLTEVTGFGEREHRPPDSPHRRQRARHRVLARRHPRTVS</sequence>
<evidence type="ECO:0000256" key="2">
    <source>
        <dbReference type="SAM" id="SignalP"/>
    </source>
</evidence>
<dbReference type="AlphaFoldDB" id="A0AB39QY44"/>
<evidence type="ECO:0000256" key="1">
    <source>
        <dbReference type="SAM" id="MobiDB-lite"/>
    </source>
</evidence>
<keyword evidence="2" id="KW-0732">Signal</keyword>
<dbReference type="EMBL" id="CP163441">
    <property type="protein sequence ID" value="XDQ48567.1"/>
    <property type="molecule type" value="Genomic_DNA"/>
</dbReference>
<feature type="compositionally biased region" description="Basic and acidic residues" evidence="1">
    <location>
        <begin position="53"/>
        <end position="64"/>
    </location>
</feature>
<feature type="region of interest" description="Disordered" evidence="1">
    <location>
        <begin position="49"/>
        <end position="83"/>
    </location>
</feature>
<reference evidence="3" key="1">
    <citation type="submission" date="2024-07" db="EMBL/GenBank/DDBJ databases">
        <authorList>
            <person name="Yu S.T."/>
        </authorList>
    </citation>
    <scope>NUCLEOTIDE SEQUENCE</scope>
    <source>
        <strain evidence="3">R39</strain>
    </source>
</reference>
<feature type="signal peptide" evidence="2">
    <location>
        <begin position="1"/>
        <end position="36"/>
    </location>
</feature>
<proteinExistence type="predicted"/>